<dbReference type="PROSITE" id="PS50850">
    <property type="entry name" value="MFS"/>
    <property type="match status" value="1"/>
</dbReference>
<dbReference type="AlphaFoldDB" id="A0AAW2Z1X2"/>
<feature type="transmembrane region" description="Helical" evidence="7">
    <location>
        <begin position="129"/>
        <end position="146"/>
    </location>
</feature>
<feature type="transmembrane region" description="Helical" evidence="7">
    <location>
        <begin position="487"/>
        <end position="505"/>
    </location>
</feature>
<dbReference type="InterPro" id="IPR036259">
    <property type="entry name" value="MFS_trans_sf"/>
</dbReference>
<evidence type="ECO:0000256" key="7">
    <source>
        <dbReference type="SAM" id="Phobius"/>
    </source>
</evidence>
<evidence type="ECO:0000259" key="8">
    <source>
        <dbReference type="PROSITE" id="PS50850"/>
    </source>
</evidence>
<dbReference type="PRINTS" id="PR01035">
    <property type="entry name" value="TCRTETA"/>
</dbReference>
<evidence type="ECO:0000256" key="6">
    <source>
        <dbReference type="SAM" id="MobiDB-lite"/>
    </source>
</evidence>
<feature type="transmembrane region" description="Helical" evidence="7">
    <location>
        <begin position="386"/>
        <end position="404"/>
    </location>
</feature>
<organism evidence="9 10">
    <name type="scientific">Acrasis kona</name>
    <dbReference type="NCBI Taxonomy" id="1008807"/>
    <lineage>
        <taxon>Eukaryota</taxon>
        <taxon>Discoba</taxon>
        <taxon>Heterolobosea</taxon>
        <taxon>Tetramitia</taxon>
        <taxon>Eutetramitia</taxon>
        <taxon>Acrasidae</taxon>
        <taxon>Acrasis</taxon>
    </lineage>
</organism>
<accession>A0AAW2Z1X2</accession>
<dbReference type="EMBL" id="JAOPGA020000995">
    <property type="protein sequence ID" value="KAL0483797.1"/>
    <property type="molecule type" value="Genomic_DNA"/>
</dbReference>
<proteinExistence type="predicted"/>
<sequence length="517" mass="57034">MTSTVTKNDEYESDSENENVELLDSSEDTEQHKPDDDQKAVENNLDKKPMTPIPMGGLIAVCFIFMTEGFNYCFLFPFVGFMIMDFGLAEKEQDAGYYAGQLAGCFALAQLFSGFVFGYVSDKFSKRKVFLVSCIGTSATMIAFGFSRSFGMAVLFRTLCGTFNGNVSTGKAYLADITDSTNQAYAYSYYGLTFGIGAIMGPAIGGLLSRPAKVYSAFDIPFFRMYPYILPCLFCAFFQIVALIMCMIFMKDKKDIVKDCKDDFVQVAQVDTNDDEQLEIEGPVLEKTQEDLLTTLKNAVYEIIDACSDKEVIITCTLYFFCSACDTMQEELFPLWSIIPSASGGLSFTNQTIGIYNTMQGILLLIQPTCFRYVAEKLGKLDTFRLGFLCVLPFTFTPLLNVVYNHAGGVVLWIILAIYCFFRMFTTMLTFTAVFILINNAAPHGKVGTVMGFSNSAGCIARAVATFSAGTILSYCASNIFTMHTPFFIACGLMSTLALGTSSRLSNSINELKNASN</sequence>
<evidence type="ECO:0000256" key="2">
    <source>
        <dbReference type="ARBA" id="ARBA00022448"/>
    </source>
</evidence>
<feature type="region of interest" description="Disordered" evidence="6">
    <location>
        <begin position="1"/>
        <end position="48"/>
    </location>
</feature>
<dbReference type="Proteomes" id="UP001431209">
    <property type="component" value="Unassembled WGS sequence"/>
</dbReference>
<feature type="transmembrane region" description="Helical" evidence="7">
    <location>
        <begin position="95"/>
        <end position="117"/>
    </location>
</feature>
<dbReference type="SUPFAM" id="SSF103473">
    <property type="entry name" value="MFS general substrate transporter"/>
    <property type="match status" value="1"/>
</dbReference>
<evidence type="ECO:0000256" key="3">
    <source>
        <dbReference type="ARBA" id="ARBA00022692"/>
    </source>
</evidence>
<feature type="transmembrane region" description="Helical" evidence="7">
    <location>
        <begin position="228"/>
        <end position="249"/>
    </location>
</feature>
<evidence type="ECO:0000313" key="10">
    <source>
        <dbReference type="Proteomes" id="UP001431209"/>
    </source>
</evidence>
<feature type="domain" description="Major facilitator superfamily (MFS) profile" evidence="8">
    <location>
        <begin position="57"/>
        <end position="503"/>
    </location>
</feature>
<dbReference type="GO" id="GO:0022857">
    <property type="term" value="F:transmembrane transporter activity"/>
    <property type="evidence" value="ECO:0007669"/>
    <property type="project" value="InterPro"/>
</dbReference>
<dbReference type="CDD" id="cd17330">
    <property type="entry name" value="MFS_SLC46_TetA_like"/>
    <property type="match status" value="1"/>
</dbReference>
<reference evidence="9 10" key="1">
    <citation type="submission" date="2024-03" db="EMBL/GenBank/DDBJ databases">
        <title>The Acrasis kona genome and developmental transcriptomes reveal deep origins of eukaryotic multicellular pathways.</title>
        <authorList>
            <person name="Sheikh S."/>
            <person name="Fu C.-J."/>
            <person name="Brown M.W."/>
            <person name="Baldauf S.L."/>
        </authorList>
    </citation>
    <scope>NUCLEOTIDE SEQUENCE [LARGE SCALE GENOMIC DNA]</scope>
    <source>
        <strain evidence="9 10">ATCC MYA-3509</strain>
    </source>
</reference>
<keyword evidence="5 7" id="KW-0472">Membrane</keyword>
<keyword evidence="4 7" id="KW-1133">Transmembrane helix</keyword>
<comment type="caution">
    <text evidence="9">The sequence shown here is derived from an EMBL/GenBank/DDBJ whole genome shotgun (WGS) entry which is preliminary data.</text>
</comment>
<evidence type="ECO:0000256" key="4">
    <source>
        <dbReference type="ARBA" id="ARBA00022989"/>
    </source>
</evidence>
<feature type="transmembrane region" description="Helical" evidence="7">
    <location>
        <begin position="57"/>
        <end position="83"/>
    </location>
</feature>
<comment type="subcellular location">
    <subcellularLocation>
        <location evidence="1">Membrane</location>
        <topology evidence="1">Multi-pass membrane protein</topology>
    </subcellularLocation>
</comment>
<evidence type="ECO:0000256" key="5">
    <source>
        <dbReference type="ARBA" id="ARBA00023136"/>
    </source>
</evidence>
<keyword evidence="10" id="KW-1185">Reference proteome</keyword>
<feature type="compositionally biased region" description="Basic and acidic residues" evidence="6">
    <location>
        <begin position="29"/>
        <end position="48"/>
    </location>
</feature>
<dbReference type="InterPro" id="IPR001958">
    <property type="entry name" value="Tet-R_TetA/multi-R_MdtG-like"/>
</dbReference>
<keyword evidence="2" id="KW-0813">Transport</keyword>
<evidence type="ECO:0000313" key="9">
    <source>
        <dbReference type="EMBL" id="KAL0483797.1"/>
    </source>
</evidence>
<dbReference type="InterPro" id="IPR011701">
    <property type="entry name" value="MFS"/>
</dbReference>
<dbReference type="GO" id="GO:0016020">
    <property type="term" value="C:membrane"/>
    <property type="evidence" value="ECO:0007669"/>
    <property type="project" value="UniProtKB-SubCell"/>
</dbReference>
<dbReference type="PANTHER" id="PTHR23504">
    <property type="entry name" value="MAJOR FACILITATOR SUPERFAMILY DOMAIN-CONTAINING PROTEIN 10"/>
    <property type="match status" value="1"/>
</dbReference>
<protein>
    <submittedName>
        <fullName evidence="9">Zinc-induced facilitator</fullName>
    </submittedName>
</protein>
<gene>
    <name evidence="9" type="ORF">AKO1_014012</name>
</gene>
<dbReference type="PANTHER" id="PTHR23504:SF15">
    <property type="entry name" value="MAJOR FACILITATOR SUPERFAMILY (MFS) PROFILE DOMAIN-CONTAINING PROTEIN"/>
    <property type="match status" value="1"/>
</dbReference>
<dbReference type="Pfam" id="PF07690">
    <property type="entry name" value="MFS_1"/>
    <property type="match status" value="1"/>
</dbReference>
<evidence type="ECO:0000256" key="1">
    <source>
        <dbReference type="ARBA" id="ARBA00004141"/>
    </source>
</evidence>
<dbReference type="Gene3D" id="1.20.1250.20">
    <property type="entry name" value="MFS general substrate transporter like domains"/>
    <property type="match status" value="1"/>
</dbReference>
<keyword evidence="3 7" id="KW-0812">Transmembrane</keyword>
<feature type="transmembrane region" description="Helical" evidence="7">
    <location>
        <begin position="186"/>
        <end position="208"/>
    </location>
</feature>
<dbReference type="InterPro" id="IPR020846">
    <property type="entry name" value="MFS_dom"/>
</dbReference>
<feature type="transmembrane region" description="Helical" evidence="7">
    <location>
        <begin position="410"/>
        <end position="438"/>
    </location>
</feature>
<feature type="compositionally biased region" description="Acidic residues" evidence="6">
    <location>
        <begin position="11"/>
        <end position="28"/>
    </location>
</feature>
<name>A0AAW2Z1X2_9EUKA</name>
<feature type="transmembrane region" description="Helical" evidence="7">
    <location>
        <begin position="459"/>
        <end position="481"/>
    </location>
</feature>